<dbReference type="CDD" id="cd07043">
    <property type="entry name" value="STAS_anti-anti-sigma_factors"/>
    <property type="match status" value="1"/>
</dbReference>
<proteinExistence type="predicted"/>
<organism evidence="2 4">
    <name type="scientific">Micromonospora globbae</name>
    <dbReference type="NCBI Taxonomy" id="1894969"/>
    <lineage>
        <taxon>Bacteria</taxon>
        <taxon>Bacillati</taxon>
        <taxon>Actinomycetota</taxon>
        <taxon>Actinomycetes</taxon>
        <taxon>Micromonosporales</taxon>
        <taxon>Micromonosporaceae</taxon>
        <taxon>Micromonospora</taxon>
    </lineage>
</organism>
<dbReference type="RefSeq" id="WP_120326847.1">
    <property type="nucleotide sequence ID" value="NZ_CP108084.1"/>
</dbReference>
<dbReference type="EMBL" id="CP108084">
    <property type="protein sequence ID" value="WUP51222.1"/>
    <property type="molecule type" value="Genomic_DNA"/>
</dbReference>
<dbReference type="AlphaFoldDB" id="A0A420F752"/>
<dbReference type="InterPro" id="IPR052746">
    <property type="entry name" value="MlaB_ABC_Transporter"/>
</dbReference>
<dbReference type="EMBL" id="RAQQ01000002">
    <property type="protein sequence ID" value="RKF28760.1"/>
    <property type="molecule type" value="Genomic_DNA"/>
</dbReference>
<gene>
    <name evidence="2" type="ORF">D7I43_03210</name>
    <name evidence="3" type="ORF">OG994_06870</name>
</gene>
<dbReference type="OrthoDB" id="3475606at2"/>
<dbReference type="Proteomes" id="UP001432190">
    <property type="component" value="Chromosome"/>
</dbReference>
<dbReference type="InterPro" id="IPR058548">
    <property type="entry name" value="MlaB-like_STAS"/>
</dbReference>
<accession>A0A420F752</accession>
<keyword evidence="5" id="KW-1185">Reference proteome</keyword>
<dbReference type="Proteomes" id="UP000285744">
    <property type="component" value="Unassembled WGS sequence"/>
</dbReference>
<protein>
    <submittedName>
        <fullName evidence="2">Anti-sigma factor antagonist</fullName>
    </submittedName>
    <submittedName>
        <fullName evidence="3">STAS domain-containing protein</fullName>
    </submittedName>
</protein>
<feature type="domain" description="STAS" evidence="1">
    <location>
        <begin position="28"/>
        <end position="108"/>
    </location>
</feature>
<evidence type="ECO:0000313" key="2">
    <source>
        <dbReference type="EMBL" id="RKF28760.1"/>
    </source>
</evidence>
<sequence>MTVLSHGRTSETTPLRLSVDRSDPAAPLVRVAGDLAYATAAPLREEIDRLLATAPPVVALDFADLLFIDSTGLAVIVHAWREGEDRGTALELRQVPRFLRAILDMTGVTGLLARPSPPVRPETARPTPSA</sequence>
<reference evidence="3" key="2">
    <citation type="submission" date="2022-10" db="EMBL/GenBank/DDBJ databases">
        <title>The complete genomes of actinobacterial strains from the NBC collection.</title>
        <authorList>
            <person name="Joergensen T.S."/>
            <person name="Alvarez Arevalo M."/>
            <person name="Sterndorff E.B."/>
            <person name="Faurdal D."/>
            <person name="Vuksanovic O."/>
            <person name="Mourched A.-S."/>
            <person name="Charusanti P."/>
            <person name="Shaw S."/>
            <person name="Blin K."/>
            <person name="Weber T."/>
        </authorList>
    </citation>
    <scope>NUCLEOTIDE SEQUENCE</scope>
    <source>
        <strain evidence="3">NBC_00256</strain>
    </source>
</reference>
<dbReference type="PANTHER" id="PTHR35849">
    <property type="entry name" value="BLR2341 PROTEIN"/>
    <property type="match status" value="1"/>
</dbReference>
<dbReference type="PANTHER" id="PTHR35849:SF2">
    <property type="entry name" value="BLR2341 PROTEIN"/>
    <property type="match status" value="1"/>
</dbReference>
<reference evidence="2 4" key="1">
    <citation type="journal article" date="2018" name="Int. J. Syst. Evol. Microbiol.">
        <title>Micromonospora globbae sp. nov., an endophytic actinomycete isolated from roots of Globba winitii C. H. Wright.</title>
        <authorList>
            <person name="Kuncharoen N."/>
            <person name="Pittayakhajonwut P."/>
            <person name="Tanasupawat S."/>
        </authorList>
    </citation>
    <scope>NUCLEOTIDE SEQUENCE [LARGE SCALE GENOMIC DNA]</scope>
    <source>
        <strain evidence="2 4">WPS1-2</strain>
    </source>
</reference>
<dbReference type="SUPFAM" id="SSF52091">
    <property type="entry name" value="SpoIIaa-like"/>
    <property type="match status" value="1"/>
</dbReference>
<evidence type="ECO:0000313" key="5">
    <source>
        <dbReference type="Proteomes" id="UP001432190"/>
    </source>
</evidence>
<evidence type="ECO:0000259" key="1">
    <source>
        <dbReference type="PROSITE" id="PS50801"/>
    </source>
</evidence>
<evidence type="ECO:0000313" key="4">
    <source>
        <dbReference type="Proteomes" id="UP000285744"/>
    </source>
</evidence>
<dbReference type="Gene3D" id="3.30.750.24">
    <property type="entry name" value="STAS domain"/>
    <property type="match status" value="1"/>
</dbReference>
<evidence type="ECO:0000313" key="3">
    <source>
        <dbReference type="EMBL" id="WUP51222.1"/>
    </source>
</evidence>
<dbReference type="InterPro" id="IPR036513">
    <property type="entry name" value="STAS_dom_sf"/>
</dbReference>
<dbReference type="Pfam" id="PF13466">
    <property type="entry name" value="STAS_2"/>
    <property type="match status" value="1"/>
</dbReference>
<dbReference type="InterPro" id="IPR002645">
    <property type="entry name" value="STAS_dom"/>
</dbReference>
<name>A0A420F752_9ACTN</name>
<dbReference type="PROSITE" id="PS50801">
    <property type="entry name" value="STAS"/>
    <property type="match status" value="1"/>
</dbReference>